<reference evidence="1 2" key="1">
    <citation type="submission" date="2014-04" db="EMBL/GenBank/DDBJ databases">
        <authorList>
            <consortium name="DOE Joint Genome Institute"/>
            <person name="Kuo A."/>
            <person name="Kohler A."/>
            <person name="Nagy L.G."/>
            <person name="Floudas D."/>
            <person name="Copeland A."/>
            <person name="Barry K.W."/>
            <person name="Cichocki N."/>
            <person name="Veneault-Fourrey C."/>
            <person name="LaButti K."/>
            <person name="Lindquist E.A."/>
            <person name="Lipzen A."/>
            <person name="Lundell T."/>
            <person name="Morin E."/>
            <person name="Murat C."/>
            <person name="Sun H."/>
            <person name="Tunlid A."/>
            <person name="Henrissat B."/>
            <person name="Grigoriev I.V."/>
            <person name="Hibbett D.S."/>
            <person name="Martin F."/>
            <person name="Nordberg H.P."/>
            <person name="Cantor M.N."/>
            <person name="Hua S.X."/>
        </authorList>
    </citation>
    <scope>NUCLEOTIDE SEQUENCE [LARGE SCALE GENOMIC DNA]</scope>
    <source>
        <strain evidence="1 2">Foug A</strain>
    </source>
</reference>
<organism evidence="1 2">
    <name type="scientific">Scleroderma citrinum Foug A</name>
    <dbReference type="NCBI Taxonomy" id="1036808"/>
    <lineage>
        <taxon>Eukaryota</taxon>
        <taxon>Fungi</taxon>
        <taxon>Dikarya</taxon>
        <taxon>Basidiomycota</taxon>
        <taxon>Agaricomycotina</taxon>
        <taxon>Agaricomycetes</taxon>
        <taxon>Agaricomycetidae</taxon>
        <taxon>Boletales</taxon>
        <taxon>Sclerodermatineae</taxon>
        <taxon>Sclerodermataceae</taxon>
        <taxon>Scleroderma</taxon>
    </lineage>
</organism>
<dbReference type="EMBL" id="KN822042">
    <property type="protein sequence ID" value="KIM62466.1"/>
    <property type="molecule type" value="Genomic_DNA"/>
</dbReference>
<protein>
    <submittedName>
        <fullName evidence="1">Uncharacterized protein</fullName>
    </submittedName>
</protein>
<dbReference type="Proteomes" id="UP000053989">
    <property type="component" value="Unassembled WGS sequence"/>
</dbReference>
<dbReference type="STRING" id="1036808.A0A0C3E352"/>
<evidence type="ECO:0000313" key="2">
    <source>
        <dbReference type="Proteomes" id="UP000053989"/>
    </source>
</evidence>
<sequence>PEVLHHFHKKFWDHDCKWCIYAVSASELDFRFSVLQPVAGLRHFKGSILKLKQVTGWVHQDIQRFIIGVIADVLSPDFVIVLRSLMYFCYCAQACVMDESNLNKLKRSLADFHQYKHSILAAGVRCGSGNKPISNWYIPKLELMQNIVPSICHSEVTIQWTADITEHANITEIKDPTRQSN</sequence>
<evidence type="ECO:0000313" key="1">
    <source>
        <dbReference type="EMBL" id="KIM62466.1"/>
    </source>
</evidence>
<dbReference type="InParanoid" id="A0A0C3E352"/>
<name>A0A0C3E352_9AGAM</name>
<proteinExistence type="predicted"/>
<dbReference type="HOGENOM" id="CLU_006344_12_2_1"/>
<reference evidence="2" key="2">
    <citation type="submission" date="2015-01" db="EMBL/GenBank/DDBJ databases">
        <title>Evolutionary Origins and Diversification of the Mycorrhizal Mutualists.</title>
        <authorList>
            <consortium name="DOE Joint Genome Institute"/>
            <consortium name="Mycorrhizal Genomics Consortium"/>
            <person name="Kohler A."/>
            <person name="Kuo A."/>
            <person name="Nagy L.G."/>
            <person name="Floudas D."/>
            <person name="Copeland A."/>
            <person name="Barry K.W."/>
            <person name="Cichocki N."/>
            <person name="Veneault-Fourrey C."/>
            <person name="LaButti K."/>
            <person name="Lindquist E.A."/>
            <person name="Lipzen A."/>
            <person name="Lundell T."/>
            <person name="Morin E."/>
            <person name="Murat C."/>
            <person name="Riley R."/>
            <person name="Ohm R."/>
            <person name="Sun H."/>
            <person name="Tunlid A."/>
            <person name="Henrissat B."/>
            <person name="Grigoriev I.V."/>
            <person name="Hibbett D.S."/>
            <person name="Martin F."/>
        </authorList>
    </citation>
    <scope>NUCLEOTIDE SEQUENCE [LARGE SCALE GENOMIC DNA]</scope>
    <source>
        <strain evidence="2">Foug A</strain>
    </source>
</reference>
<dbReference type="AlphaFoldDB" id="A0A0C3E352"/>
<feature type="non-terminal residue" evidence="1">
    <location>
        <position position="181"/>
    </location>
</feature>
<feature type="non-terminal residue" evidence="1">
    <location>
        <position position="1"/>
    </location>
</feature>
<gene>
    <name evidence="1" type="ORF">SCLCIDRAFT_72526</name>
</gene>
<keyword evidence="2" id="KW-1185">Reference proteome</keyword>
<dbReference type="OrthoDB" id="3232986at2759"/>
<accession>A0A0C3E352</accession>